<dbReference type="EMBL" id="MGFR01000002">
    <property type="protein sequence ID" value="OGM09940.1"/>
    <property type="molecule type" value="Genomic_DNA"/>
</dbReference>
<keyword evidence="1" id="KW-0472">Membrane</keyword>
<reference evidence="2 3" key="1">
    <citation type="journal article" date="2016" name="Nat. Commun.">
        <title>Thousands of microbial genomes shed light on interconnected biogeochemical processes in an aquifer system.</title>
        <authorList>
            <person name="Anantharaman K."/>
            <person name="Brown C.T."/>
            <person name="Hug L.A."/>
            <person name="Sharon I."/>
            <person name="Castelle C.J."/>
            <person name="Probst A.J."/>
            <person name="Thomas B.C."/>
            <person name="Singh A."/>
            <person name="Wilkins M.J."/>
            <person name="Karaoz U."/>
            <person name="Brodie E.L."/>
            <person name="Williams K.H."/>
            <person name="Hubbard S.S."/>
            <person name="Banfield J.F."/>
        </authorList>
    </citation>
    <scope>NUCLEOTIDE SEQUENCE [LARGE SCALE GENOMIC DNA]</scope>
</reference>
<keyword evidence="1" id="KW-1133">Transmembrane helix</keyword>
<evidence type="ECO:0000256" key="1">
    <source>
        <dbReference type="SAM" id="Phobius"/>
    </source>
</evidence>
<evidence type="ECO:0000313" key="3">
    <source>
        <dbReference type="Proteomes" id="UP000176778"/>
    </source>
</evidence>
<dbReference type="Proteomes" id="UP000176778">
    <property type="component" value="Unassembled WGS sequence"/>
</dbReference>
<feature type="transmembrane region" description="Helical" evidence="1">
    <location>
        <begin position="82"/>
        <end position="104"/>
    </location>
</feature>
<comment type="caution">
    <text evidence="2">The sequence shown here is derived from an EMBL/GenBank/DDBJ whole genome shotgun (WGS) entry which is preliminary data.</text>
</comment>
<evidence type="ECO:0000313" key="2">
    <source>
        <dbReference type="EMBL" id="OGM09940.1"/>
    </source>
</evidence>
<protein>
    <submittedName>
        <fullName evidence="2">Uncharacterized protein</fullName>
    </submittedName>
</protein>
<dbReference type="AlphaFoldDB" id="A0A1F7X4B3"/>
<accession>A0A1F7X4B3</accession>
<gene>
    <name evidence="2" type="ORF">A2Y68_00740</name>
</gene>
<keyword evidence="1" id="KW-0812">Transmembrane</keyword>
<sequence>MKKLSLEFIAFLQALGLAVYVGLIGLLMWGGNSIFGNMDNFLGPTLFLLIFVLSVIICTLLFGYYPFLLWWEKKETKKAIRVVLATTAWLLFFGILTVVLLILFR</sequence>
<name>A0A1F7X4B3_9BACT</name>
<feature type="transmembrane region" description="Helical" evidence="1">
    <location>
        <begin position="41"/>
        <end position="70"/>
    </location>
</feature>
<proteinExistence type="predicted"/>
<organism evidence="2 3">
    <name type="scientific">Candidatus Woesebacteria bacterium RBG_13_46_13</name>
    <dbReference type="NCBI Taxonomy" id="1802479"/>
    <lineage>
        <taxon>Bacteria</taxon>
        <taxon>Candidatus Woeseibacteriota</taxon>
    </lineage>
</organism>
<feature type="transmembrane region" description="Helical" evidence="1">
    <location>
        <begin position="7"/>
        <end position="29"/>
    </location>
</feature>
<dbReference type="STRING" id="1802479.A2Y68_00740"/>